<feature type="domain" description="YDG" evidence="3">
    <location>
        <begin position="1252"/>
        <end position="1323"/>
    </location>
</feature>
<comment type="caution">
    <text evidence="5">The sequence shown here is derived from an EMBL/GenBank/DDBJ whole genome shotgun (WGS) entry which is preliminary data.</text>
</comment>
<accession>A0A2P4ETB8</accession>
<feature type="domain" description="MBG" evidence="4">
    <location>
        <begin position="1017"/>
        <end position="1088"/>
    </location>
</feature>
<evidence type="ECO:0000259" key="4">
    <source>
        <dbReference type="Pfam" id="PF18676"/>
    </source>
</evidence>
<feature type="domain" description="GLUG" evidence="2">
    <location>
        <begin position="335"/>
        <end position="362"/>
    </location>
</feature>
<feature type="domain" description="MBG" evidence="4">
    <location>
        <begin position="861"/>
        <end position="932"/>
    </location>
</feature>
<dbReference type="Gene3D" id="2.160.20.110">
    <property type="match status" value="3"/>
</dbReference>
<feature type="domain" description="GLUG" evidence="2">
    <location>
        <begin position="620"/>
        <end position="645"/>
    </location>
</feature>
<evidence type="ECO:0008006" key="7">
    <source>
        <dbReference type="Google" id="ProtNLM"/>
    </source>
</evidence>
<feature type="domain" description="MBG" evidence="4">
    <location>
        <begin position="1095"/>
        <end position="1166"/>
    </location>
</feature>
<dbReference type="Proteomes" id="UP000243451">
    <property type="component" value="Unassembled WGS sequence"/>
</dbReference>
<dbReference type="EMBL" id="PPSK01000012">
    <property type="protein sequence ID" value="POB02535.1"/>
    <property type="molecule type" value="Genomic_DNA"/>
</dbReference>
<reference evidence="5 6" key="1">
    <citation type="submission" date="2018-01" db="EMBL/GenBank/DDBJ databases">
        <title>Draft genome of the type strain Pseudomonas oceani DSM 100277 isolated from the deep water in Okinawa trough, northwestern Pacific Ocean.</title>
        <authorList>
            <person name="Gomila M."/>
            <person name="Mulet M."/>
            <person name="Garcia-Valdes E."/>
            <person name="Lalucat J."/>
        </authorList>
    </citation>
    <scope>NUCLEOTIDE SEQUENCE [LARGE SCALE GENOMIC DNA]</scope>
    <source>
        <strain evidence="5 6">DSM 100277</strain>
    </source>
</reference>
<feature type="non-terminal residue" evidence="5">
    <location>
        <position position="1"/>
    </location>
</feature>
<feature type="compositionally biased region" description="Polar residues" evidence="1">
    <location>
        <begin position="1339"/>
        <end position="1348"/>
    </location>
</feature>
<evidence type="ECO:0000259" key="3">
    <source>
        <dbReference type="Pfam" id="PF18657"/>
    </source>
</evidence>
<dbReference type="Pfam" id="PF18676">
    <property type="entry name" value="MBG_2"/>
    <property type="match status" value="4"/>
</dbReference>
<dbReference type="InterPro" id="IPR041248">
    <property type="entry name" value="YDG"/>
</dbReference>
<dbReference type="InterPro" id="IPR041286">
    <property type="entry name" value="MBG_2"/>
</dbReference>
<dbReference type="Pfam" id="PF07581">
    <property type="entry name" value="Glug"/>
    <property type="match status" value="3"/>
</dbReference>
<name>A0A2P4ETB8_9GAMM</name>
<feature type="region of interest" description="Disordered" evidence="1">
    <location>
        <begin position="1339"/>
        <end position="1362"/>
    </location>
</feature>
<evidence type="ECO:0000313" key="6">
    <source>
        <dbReference type="Proteomes" id="UP000243451"/>
    </source>
</evidence>
<dbReference type="Pfam" id="PF18657">
    <property type="entry name" value="YDG"/>
    <property type="match status" value="2"/>
</dbReference>
<dbReference type="InterPro" id="IPR038621">
    <property type="entry name" value="Lacto_phage_SSB_sf"/>
</dbReference>
<evidence type="ECO:0000259" key="2">
    <source>
        <dbReference type="Pfam" id="PF07581"/>
    </source>
</evidence>
<feature type="domain" description="YDG" evidence="3">
    <location>
        <begin position="1170"/>
        <end position="1243"/>
    </location>
</feature>
<keyword evidence="6" id="KW-1185">Reference proteome</keyword>
<evidence type="ECO:0000313" key="5">
    <source>
        <dbReference type="EMBL" id="POB02535.1"/>
    </source>
</evidence>
<gene>
    <name evidence="5" type="ORF">C1949_12700</name>
</gene>
<organism evidence="5 6">
    <name type="scientific">Halopseudomonas oceani</name>
    <dbReference type="NCBI Taxonomy" id="1708783"/>
    <lineage>
        <taxon>Bacteria</taxon>
        <taxon>Pseudomonadati</taxon>
        <taxon>Pseudomonadota</taxon>
        <taxon>Gammaproteobacteria</taxon>
        <taxon>Pseudomonadales</taxon>
        <taxon>Pseudomonadaceae</taxon>
        <taxon>Halopseudomonas</taxon>
    </lineage>
</organism>
<sequence>GIGAATLSANLENNNVTLATVDDGTEPGDMYVNGAVSWSADHTLSLNAHNDIHINEAITATNGGLTLNAGGAISADGAVNVGTFNLQSGAWSQLGATLADFSARDFQLNTTNASFLRANGGDGSDGNAYQIVDLYGLQGIASRNLLSSHFALSNDIDASGTANWNGGAGFLPIGDDTNHYTGSFDGQGHIINGLTINRPNTDNVGLFGVISASQISNIGLTNATITGQTVVGGLVGSGTNNSRISHSSVMGDLEGAFDVGALAGAFNGTIEHSHSGGSVVGYVERTGGLVGSMTGQISDSYSTATVAAGSRDVGGLVGVMNGTITASHAGGNVSGATYIGGLVGRNDSTGTINQSYATGSVSGAYATGGLVGMNFGTINQSYVTGRVSGFQYAGALIGTRESGTIITNSYWNTEASGQASPVGAGSSTGITGLTTAQMFDAANFSGFDFAGTWANADDQTTPYLRALVGNRVFNKNDLPTGTIDAINRPALYTVIQNVEQLQAMRDDVTANYLLGNHIDATATVSWNGGAGFDPIAPPYTGHFDGLGHIIDGLTINRPEKNDVGLFAVMTGGQIRNTHLHNASITGRENVGGLVGELFDQSQGGTRGRIIHSSVAGTITGNIAVGGLVGQSEGSIEQSYATADVSGEAGVGGLVGASYGDITQSYATGDVSGVEVSVGGLVGANFGVINQSYASGRVTGDSVGGFVGYQIGNGVTDSYWNVDSSGQANGVGFGSSTGATGLTTAQMLQADSFTGWDIDAQGGTGTVWRIYEGYTAPLLRHFLTALEVTGDTITTTYNGTNQSGTWSAAGEYDSDRIFGQVGGGRNSGTYALDMNGLYSDQQGYDLIITDGGTLTINKAQATVTANSGTTTYNGTEQSVSGFTVDGLVNGEDASVLSGVTTSGGKGTNAGSYTLTASGTDGNYELNFVDGALTINKAKATVTAHSGTTTYNGTEQSVDGFTVEGLVNGEDVSVLTGVTTSGGKGTNAGSYTLTASGTDGNYELSFVNGALTINKAKATVTANSGTTTYNGTEQSVDGFTVDGLVNGEDASVLSGVTTSGGKGTNAGSYTLTASGTDGNYELSFVDGTLTINKAQATVTANSGTTTYNGTEQSVDGFTVEGLVNGEDVSVLTGVTTSGGKGTNAGSYTLTASGTDGNYELSFVNGTLTIERKAITGNITADGKTYDGSTYANTHGTLDGVISGDDLQFNTSGAFADKHVGTGKQVTVSGSLGGGDAGNYVLTTNSSTTANIDRKTITADIRALDKLFDGSLAATLEGVLNGTISGDDVALQLSGLFASLTPGENRVLVDASLTGADAGNYQLVAPDSVTASLLGVVQNEDYQSANVSQPPESRRLSAPGDAGYQLDVDDDALHLPMASR</sequence>
<dbReference type="Gene3D" id="2.40.50.400">
    <property type="entry name" value="Lactococcus phage single-stranded DNA binding protein"/>
    <property type="match status" value="1"/>
</dbReference>
<dbReference type="RefSeq" id="WP_244908258.1">
    <property type="nucleotide sequence ID" value="NZ_PPSK01000012.1"/>
</dbReference>
<feature type="domain" description="GLUG" evidence="2">
    <location>
        <begin position="648"/>
        <end position="671"/>
    </location>
</feature>
<proteinExistence type="predicted"/>
<dbReference type="InterPro" id="IPR011493">
    <property type="entry name" value="GLUG"/>
</dbReference>
<protein>
    <recommendedName>
        <fullName evidence="7">The GLUG motif-containing protein</fullName>
    </recommendedName>
</protein>
<evidence type="ECO:0000256" key="1">
    <source>
        <dbReference type="SAM" id="MobiDB-lite"/>
    </source>
</evidence>
<feature type="domain" description="MBG" evidence="4">
    <location>
        <begin position="939"/>
        <end position="1010"/>
    </location>
</feature>